<dbReference type="GO" id="GO:0016887">
    <property type="term" value="F:ATP hydrolysis activity"/>
    <property type="evidence" value="ECO:0007669"/>
    <property type="project" value="InterPro"/>
</dbReference>
<dbReference type="InterPro" id="IPR003439">
    <property type="entry name" value="ABC_transporter-like_ATP-bd"/>
</dbReference>
<dbReference type="PROSITE" id="PS00211">
    <property type="entry name" value="ABC_TRANSPORTER_1"/>
    <property type="match status" value="1"/>
</dbReference>
<protein>
    <recommendedName>
        <fullName evidence="4">ABC transporter domain-containing protein</fullName>
    </recommendedName>
</protein>
<dbReference type="GO" id="GO:0005524">
    <property type="term" value="F:ATP binding"/>
    <property type="evidence" value="ECO:0007669"/>
    <property type="project" value="UniProtKB-KW"/>
</dbReference>
<dbReference type="CDD" id="cd03293">
    <property type="entry name" value="ABC_NrtD_SsuB_transporters"/>
    <property type="match status" value="1"/>
</dbReference>
<keyword evidence="3" id="KW-0067">ATP-binding</keyword>
<keyword evidence="1" id="KW-0813">Transport</keyword>
<dbReference type="PANTHER" id="PTHR42788:SF13">
    <property type="entry name" value="ALIPHATIC SULFONATES IMPORT ATP-BINDING PROTEIN SSUB"/>
    <property type="match status" value="1"/>
</dbReference>
<sequence length="231" mass="26505">PALEDISFQVEKGEFLAVVGPSGCGKTTLLKIIAGLLQPTEGEVLLENRKIDGPEKKIVLVFQEYNRSLLPWRTVRKNVEFALEILDYSSSKRKVKAEQYLELVGLKGFEKYYPWELSGGMQQRVAIARALAYGPKIFLMDEPFGSLDARMREELEDELLQLWEELSITVIFVTHDLDEAIYLCDRLLVLSERPATVLEDMAIHLKRPRYQLATKSGNAFIEYRNKAYKLF</sequence>
<accession>X1TJI2</accession>
<evidence type="ECO:0000259" key="4">
    <source>
        <dbReference type="PROSITE" id="PS50893"/>
    </source>
</evidence>
<dbReference type="Gene3D" id="3.40.50.300">
    <property type="entry name" value="P-loop containing nucleotide triphosphate hydrolases"/>
    <property type="match status" value="1"/>
</dbReference>
<comment type="caution">
    <text evidence="5">The sequence shown here is derived from an EMBL/GenBank/DDBJ whole genome shotgun (WGS) entry which is preliminary data.</text>
</comment>
<gene>
    <name evidence="5" type="ORF">S12H4_28688</name>
</gene>
<evidence type="ECO:0000256" key="1">
    <source>
        <dbReference type="ARBA" id="ARBA00022448"/>
    </source>
</evidence>
<organism evidence="5">
    <name type="scientific">marine sediment metagenome</name>
    <dbReference type="NCBI Taxonomy" id="412755"/>
    <lineage>
        <taxon>unclassified sequences</taxon>
        <taxon>metagenomes</taxon>
        <taxon>ecological metagenomes</taxon>
    </lineage>
</organism>
<dbReference type="InterPro" id="IPR017871">
    <property type="entry name" value="ABC_transporter-like_CS"/>
</dbReference>
<feature type="non-terminal residue" evidence="5">
    <location>
        <position position="1"/>
    </location>
</feature>
<dbReference type="AlphaFoldDB" id="X1TJI2"/>
<evidence type="ECO:0000256" key="3">
    <source>
        <dbReference type="ARBA" id="ARBA00022840"/>
    </source>
</evidence>
<dbReference type="SMART" id="SM00382">
    <property type="entry name" value="AAA"/>
    <property type="match status" value="1"/>
</dbReference>
<evidence type="ECO:0000313" key="5">
    <source>
        <dbReference type="EMBL" id="GAI91506.1"/>
    </source>
</evidence>
<reference evidence="5" key="1">
    <citation type="journal article" date="2014" name="Front. Microbiol.">
        <title>High frequency of phylogenetically diverse reductive dehalogenase-homologous genes in deep subseafloor sedimentary metagenomes.</title>
        <authorList>
            <person name="Kawai M."/>
            <person name="Futagami T."/>
            <person name="Toyoda A."/>
            <person name="Takaki Y."/>
            <person name="Nishi S."/>
            <person name="Hori S."/>
            <person name="Arai W."/>
            <person name="Tsubouchi T."/>
            <person name="Morono Y."/>
            <person name="Uchiyama I."/>
            <person name="Ito T."/>
            <person name="Fujiyama A."/>
            <person name="Inagaki F."/>
            <person name="Takami H."/>
        </authorList>
    </citation>
    <scope>NUCLEOTIDE SEQUENCE</scope>
    <source>
        <strain evidence="5">Expedition CK06-06</strain>
    </source>
</reference>
<dbReference type="SUPFAM" id="SSF52540">
    <property type="entry name" value="P-loop containing nucleoside triphosphate hydrolases"/>
    <property type="match status" value="1"/>
</dbReference>
<keyword evidence="2" id="KW-0547">Nucleotide-binding</keyword>
<dbReference type="PROSITE" id="PS50893">
    <property type="entry name" value="ABC_TRANSPORTER_2"/>
    <property type="match status" value="1"/>
</dbReference>
<feature type="domain" description="ABC transporter" evidence="4">
    <location>
        <begin position="1"/>
        <end position="217"/>
    </location>
</feature>
<evidence type="ECO:0000256" key="2">
    <source>
        <dbReference type="ARBA" id="ARBA00022741"/>
    </source>
</evidence>
<dbReference type="EMBL" id="BARW01016477">
    <property type="protein sequence ID" value="GAI91506.1"/>
    <property type="molecule type" value="Genomic_DNA"/>
</dbReference>
<name>X1TJI2_9ZZZZ</name>
<dbReference type="InterPro" id="IPR003593">
    <property type="entry name" value="AAA+_ATPase"/>
</dbReference>
<dbReference type="Pfam" id="PF00005">
    <property type="entry name" value="ABC_tran"/>
    <property type="match status" value="1"/>
</dbReference>
<dbReference type="InterPro" id="IPR027417">
    <property type="entry name" value="P-loop_NTPase"/>
</dbReference>
<dbReference type="PANTHER" id="PTHR42788">
    <property type="entry name" value="TAURINE IMPORT ATP-BINDING PROTEIN-RELATED"/>
    <property type="match status" value="1"/>
</dbReference>
<proteinExistence type="predicted"/>
<dbReference type="InterPro" id="IPR050166">
    <property type="entry name" value="ABC_transporter_ATP-bind"/>
</dbReference>